<comment type="subcellular location">
    <subcellularLocation>
        <location evidence="4">Membrane</location>
        <topology evidence="4">Multi-pass membrane protein</topology>
    </subcellularLocation>
</comment>
<feature type="region of interest" description="Disordered" evidence="5">
    <location>
        <begin position="155"/>
        <end position="183"/>
    </location>
</feature>
<feature type="transmembrane region" description="Helical" evidence="4">
    <location>
        <begin position="37"/>
        <end position="54"/>
    </location>
</feature>
<dbReference type="EMBL" id="CP031388">
    <property type="protein sequence ID" value="QPH05921.1"/>
    <property type="molecule type" value="Genomic_DNA"/>
</dbReference>
<dbReference type="Proteomes" id="UP000594364">
    <property type="component" value="Chromosome 4"/>
</dbReference>
<feature type="region of interest" description="Disordered" evidence="5">
    <location>
        <begin position="1"/>
        <end position="27"/>
    </location>
</feature>
<dbReference type="AlphaFoldDB" id="A0A7S9KV03"/>
<evidence type="ECO:0000313" key="7">
    <source>
        <dbReference type="Proteomes" id="UP000594364"/>
    </source>
</evidence>
<evidence type="ECO:0000256" key="3">
    <source>
        <dbReference type="ARBA" id="ARBA00023136"/>
    </source>
</evidence>
<dbReference type="OrthoDB" id="3558022at2759"/>
<dbReference type="InterPro" id="IPR038814">
    <property type="entry name" value="AIM11"/>
</dbReference>
<dbReference type="PANTHER" id="PTHR39136">
    <property type="entry name" value="ALTERED INHERITANCE OF MITOCHONDRIA PROTEIN 11"/>
    <property type="match status" value="1"/>
</dbReference>
<evidence type="ECO:0000256" key="1">
    <source>
        <dbReference type="ARBA" id="ARBA00022692"/>
    </source>
</evidence>
<comment type="similarity">
    <text evidence="4">Belongs to the AIM11 family.</text>
</comment>
<feature type="transmembrane region" description="Helical" evidence="4">
    <location>
        <begin position="91"/>
        <end position="114"/>
    </location>
</feature>
<gene>
    <name evidence="4" type="primary">AIM11</name>
    <name evidence="6" type="ORF">C2857_004026</name>
</gene>
<protein>
    <recommendedName>
        <fullName evidence="4">Altered inheritance of mitochondria protein 11</fullName>
    </recommendedName>
</protein>
<dbReference type="GO" id="GO:0016020">
    <property type="term" value="C:membrane"/>
    <property type="evidence" value="ECO:0007669"/>
    <property type="project" value="UniProtKB-SubCell"/>
</dbReference>
<name>A0A7S9KV03_EPIFF</name>
<reference evidence="6 7" key="1">
    <citation type="journal article" date="2018" name="PLoS Genet.">
        <title>Repeat elements organise 3D genome structure and mediate transcription in the filamentous fungus Epichloe festucae.</title>
        <authorList>
            <person name="Winter D.J."/>
            <person name="Ganley A.R.D."/>
            <person name="Young C.A."/>
            <person name="Liachko I."/>
            <person name="Schardl C.L."/>
            <person name="Dupont P.Y."/>
            <person name="Berry D."/>
            <person name="Ram A."/>
            <person name="Scott B."/>
            <person name="Cox M.P."/>
        </authorList>
    </citation>
    <scope>NUCLEOTIDE SEQUENCE [LARGE SCALE GENOMIC DNA]</scope>
    <source>
        <strain evidence="6 7">Fl1</strain>
    </source>
</reference>
<sequence>MSQMPDSSAPSPTSAPAPSTRDASPPMTRLQRNVKQLGLLLAGAGFMAASIAVARRSVLRRQLESFPKFYSGNRVVHKVDSGERSLMAVQALGLATLNVTSFGIMLTGGIAWAFDLCELRELRERTQAALRRPGNFSKGDEQEMEKMMASVLDRLGMQKPGAAGGQPDAAEEETAQEGGAPEK</sequence>
<dbReference type="PANTHER" id="PTHR39136:SF1">
    <property type="entry name" value="ALTERED INHERITANCE OF MITOCHONDRIA PROTEIN 11"/>
    <property type="match status" value="1"/>
</dbReference>
<evidence type="ECO:0000256" key="2">
    <source>
        <dbReference type="ARBA" id="ARBA00022989"/>
    </source>
</evidence>
<evidence type="ECO:0000256" key="5">
    <source>
        <dbReference type="SAM" id="MobiDB-lite"/>
    </source>
</evidence>
<evidence type="ECO:0000313" key="6">
    <source>
        <dbReference type="EMBL" id="QPH05921.1"/>
    </source>
</evidence>
<keyword evidence="2 4" id="KW-1133">Transmembrane helix</keyword>
<feature type="compositionally biased region" description="Low complexity" evidence="5">
    <location>
        <begin position="1"/>
        <end position="26"/>
    </location>
</feature>
<accession>A0A7S9KV03</accession>
<organism evidence="6 7">
    <name type="scientific">Epichloe festucae (strain Fl1)</name>
    <dbReference type="NCBI Taxonomy" id="877507"/>
    <lineage>
        <taxon>Eukaryota</taxon>
        <taxon>Fungi</taxon>
        <taxon>Dikarya</taxon>
        <taxon>Ascomycota</taxon>
        <taxon>Pezizomycotina</taxon>
        <taxon>Sordariomycetes</taxon>
        <taxon>Hypocreomycetidae</taxon>
        <taxon>Hypocreales</taxon>
        <taxon>Clavicipitaceae</taxon>
        <taxon>Epichloe</taxon>
    </lineage>
</organism>
<dbReference type="GO" id="GO:0005739">
    <property type="term" value="C:mitochondrion"/>
    <property type="evidence" value="ECO:0007669"/>
    <property type="project" value="TreeGrafter"/>
</dbReference>
<evidence type="ECO:0000256" key="4">
    <source>
        <dbReference type="RuleBase" id="RU367098"/>
    </source>
</evidence>
<keyword evidence="1 4" id="KW-0812">Transmembrane</keyword>
<keyword evidence="7" id="KW-1185">Reference proteome</keyword>
<proteinExistence type="inferred from homology"/>
<keyword evidence="3 4" id="KW-0472">Membrane</keyword>